<name>A0A1Q9F3L7_SYMMI</name>
<reference evidence="1 2" key="1">
    <citation type="submission" date="2016-02" db="EMBL/GenBank/DDBJ databases">
        <title>Genome analysis of coral dinoflagellate symbionts highlights evolutionary adaptations to a symbiotic lifestyle.</title>
        <authorList>
            <person name="Aranda M."/>
            <person name="Li Y."/>
            <person name="Liew Y.J."/>
            <person name="Baumgarten S."/>
            <person name="Simakov O."/>
            <person name="Wilson M."/>
            <person name="Piel J."/>
            <person name="Ashoor H."/>
            <person name="Bougouffa S."/>
            <person name="Bajic V.B."/>
            <person name="Ryu T."/>
            <person name="Ravasi T."/>
            <person name="Bayer T."/>
            <person name="Micklem G."/>
            <person name="Kim H."/>
            <person name="Bhak J."/>
            <person name="Lajeunesse T.C."/>
            <person name="Voolstra C.R."/>
        </authorList>
    </citation>
    <scope>NUCLEOTIDE SEQUENCE [LARGE SCALE GENOMIC DNA]</scope>
    <source>
        <strain evidence="1 2">CCMP2467</strain>
    </source>
</reference>
<sequence>MIWRRRGDYARIPSVVLAWLYDRKVGRYVGWEVLEEELKSEKRVVQDLRASLQGEGNGPVTARPQTIPMSHPAISFSQPVHKTATIPFCALGVDAMLDLDSDEEKSAQGWRALKLAGAAVLTAAADLLWPGLGVRKAAEADGLSGFFQMTVRSTATLDFVKLQTGELRLESIEGQQGLLGVRVLADSEQLECSENLSVLYGDPEAHRRSPTGDLSE</sequence>
<protein>
    <submittedName>
        <fullName evidence="1">Uncharacterized protein</fullName>
    </submittedName>
</protein>
<dbReference type="AlphaFoldDB" id="A0A1Q9F3L7"/>
<dbReference type="Proteomes" id="UP000186817">
    <property type="component" value="Unassembled WGS sequence"/>
</dbReference>
<keyword evidence="2" id="KW-1185">Reference proteome</keyword>
<evidence type="ECO:0000313" key="2">
    <source>
        <dbReference type="Proteomes" id="UP000186817"/>
    </source>
</evidence>
<comment type="caution">
    <text evidence="1">The sequence shown here is derived from an EMBL/GenBank/DDBJ whole genome shotgun (WGS) entry which is preliminary data.</text>
</comment>
<accession>A0A1Q9F3L7</accession>
<gene>
    <name evidence="1" type="ORF">AK812_SmicGene1658</name>
</gene>
<dbReference type="EMBL" id="LSRX01000018">
    <property type="protein sequence ID" value="OLQ14199.1"/>
    <property type="molecule type" value="Genomic_DNA"/>
</dbReference>
<proteinExistence type="predicted"/>
<organism evidence="1 2">
    <name type="scientific">Symbiodinium microadriaticum</name>
    <name type="common">Dinoflagellate</name>
    <name type="synonym">Zooxanthella microadriatica</name>
    <dbReference type="NCBI Taxonomy" id="2951"/>
    <lineage>
        <taxon>Eukaryota</taxon>
        <taxon>Sar</taxon>
        <taxon>Alveolata</taxon>
        <taxon>Dinophyceae</taxon>
        <taxon>Suessiales</taxon>
        <taxon>Symbiodiniaceae</taxon>
        <taxon>Symbiodinium</taxon>
    </lineage>
</organism>
<evidence type="ECO:0000313" key="1">
    <source>
        <dbReference type="EMBL" id="OLQ14199.1"/>
    </source>
</evidence>